<keyword evidence="1" id="KW-1133">Transmembrane helix</keyword>
<dbReference type="EMBL" id="JYIZ01000016">
    <property type="protein sequence ID" value="KJL45728.1"/>
    <property type="molecule type" value="Genomic_DNA"/>
</dbReference>
<keyword evidence="1" id="KW-0472">Membrane</keyword>
<dbReference type="InterPro" id="IPR013830">
    <property type="entry name" value="SGNH_hydro"/>
</dbReference>
<keyword evidence="1" id="KW-0812">Transmembrane</keyword>
<accession>A0A0M2HMQ3</accession>
<gene>
    <name evidence="3" type="ORF">RS81_00102</name>
</gene>
<comment type="caution">
    <text evidence="3">The sequence shown here is derived from an EMBL/GenBank/DDBJ whole genome shotgun (WGS) entry which is preliminary data.</text>
</comment>
<evidence type="ECO:0000259" key="2">
    <source>
        <dbReference type="Pfam" id="PF13472"/>
    </source>
</evidence>
<name>A0A0M2HMQ3_9MICO</name>
<proteinExistence type="predicted"/>
<evidence type="ECO:0000256" key="1">
    <source>
        <dbReference type="SAM" id="Phobius"/>
    </source>
</evidence>
<dbReference type="PATRIC" id="fig|92835.4.peg.106"/>
<dbReference type="CDD" id="cd00229">
    <property type="entry name" value="SGNH_hydrolase"/>
    <property type="match status" value="1"/>
</dbReference>
<reference evidence="3 4" key="1">
    <citation type="submission" date="2015-02" db="EMBL/GenBank/DDBJ databases">
        <title>Draft genome sequences of ten Microbacterium spp. with emphasis on heavy metal contaminated environments.</title>
        <authorList>
            <person name="Corretto E."/>
        </authorList>
    </citation>
    <scope>NUCLEOTIDE SEQUENCE [LARGE SCALE GENOMIC DNA]</scope>
    <source>
        <strain evidence="3 4">DSM 12510</strain>
    </source>
</reference>
<feature type="transmembrane region" description="Helical" evidence="1">
    <location>
        <begin position="12"/>
        <end position="32"/>
    </location>
</feature>
<dbReference type="Gene3D" id="3.40.50.1110">
    <property type="entry name" value="SGNH hydrolase"/>
    <property type="match status" value="1"/>
</dbReference>
<dbReference type="InterPro" id="IPR036514">
    <property type="entry name" value="SGNH_hydro_sf"/>
</dbReference>
<dbReference type="Proteomes" id="UP000033956">
    <property type="component" value="Unassembled WGS sequence"/>
</dbReference>
<sequence length="270" mass="28571">MHEHGRLRVRRPWLPLAGVALAVALVCAVAAWRPWTQTSAPVAAVDEPVAAAAPAALDVPDDASVLIFGDSWVYGSAAEVPTLGFAYRIAENLGWDATVDGVRGSGYLKAGIDGPDYGTRIAALDPSLDLDLIIVEGSINDRRLYPAGYRDAVVSAWDALAALYPDAQIVILGPAPQVLPVEKATARIDADLAALAAARSWWYISPIEQEWITEANYLDVIDTGEIGRDHPSTDGHAYLAERLAEALDGLSGAAEVVADAPTIDEADLTP</sequence>
<organism evidence="3 4">
    <name type="scientific">Microbacterium terrae</name>
    <dbReference type="NCBI Taxonomy" id="69369"/>
    <lineage>
        <taxon>Bacteria</taxon>
        <taxon>Bacillati</taxon>
        <taxon>Actinomycetota</taxon>
        <taxon>Actinomycetes</taxon>
        <taxon>Micrococcales</taxon>
        <taxon>Microbacteriaceae</taxon>
        <taxon>Microbacterium</taxon>
    </lineage>
</organism>
<dbReference type="OrthoDB" id="8215557at2"/>
<dbReference type="AlphaFoldDB" id="A0A0M2HMQ3"/>
<evidence type="ECO:0000313" key="4">
    <source>
        <dbReference type="Proteomes" id="UP000033956"/>
    </source>
</evidence>
<evidence type="ECO:0000313" key="3">
    <source>
        <dbReference type="EMBL" id="KJL45728.1"/>
    </source>
</evidence>
<feature type="domain" description="SGNH hydrolase-type esterase" evidence="2">
    <location>
        <begin position="67"/>
        <end position="237"/>
    </location>
</feature>
<protein>
    <recommendedName>
        <fullName evidence="2">SGNH hydrolase-type esterase domain-containing protein</fullName>
    </recommendedName>
</protein>
<dbReference type="RefSeq" id="WP_045274115.1">
    <property type="nucleotide sequence ID" value="NZ_BAAAUP010000006.1"/>
</dbReference>
<dbReference type="STRING" id="92835.RS81_00102"/>
<keyword evidence="4" id="KW-1185">Reference proteome</keyword>
<dbReference type="SUPFAM" id="SSF52266">
    <property type="entry name" value="SGNH hydrolase"/>
    <property type="match status" value="1"/>
</dbReference>
<dbReference type="Pfam" id="PF13472">
    <property type="entry name" value="Lipase_GDSL_2"/>
    <property type="match status" value="1"/>
</dbReference>